<reference evidence="2" key="1">
    <citation type="submission" date="2025-08" db="UniProtKB">
        <authorList>
            <consortium name="Ensembl"/>
        </authorList>
    </citation>
    <scope>IDENTIFICATION</scope>
</reference>
<dbReference type="Proteomes" id="UP000694416">
    <property type="component" value="Unplaced"/>
</dbReference>
<keyword evidence="3" id="KW-1185">Reference proteome</keyword>
<reference evidence="2" key="2">
    <citation type="submission" date="2025-09" db="UniProtKB">
        <authorList>
            <consortium name="Ensembl"/>
        </authorList>
    </citation>
    <scope>IDENTIFICATION</scope>
</reference>
<proteinExistence type="predicted"/>
<evidence type="ECO:0000256" key="1">
    <source>
        <dbReference type="SAM" id="MobiDB-lite"/>
    </source>
</evidence>
<dbReference type="Ensembl" id="ENSPTET00000045570.1">
    <property type="protein sequence ID" value="ENSPTEP00000033236.1"/>
    <property type="gene ID" value="ENSPTEG00000031784.1"/>
</dbReference>
<evidence type="ECO:0000313" key="2">
    <source>
        <dbReference type="Ensembl" id="ENSPTEP00000033236.1"/>
    </source>
</evidence>
<name>A0A8C9IH49_9PRIM</name>
<evidence type="ECO:0000313" key="3">
    <source>
        <dbReference type="Proteomes" id="UP000694416"/>
    </source>
</evidence>
<sequence>TGTSSTDSQQAGHRRCSACKALAENLTCLSLPVSPGAGQPLREGCVAVRAEVGIPAPHLSGQDPQPSPAFLGCPWGLWAEINPLCLAPGPPSGKVLRGRWFFPGCSLPTGGAQTILLLWTWRHFLNWALQQREENSGRARHIPPVPRTAPVSKEEGGHPPQNPNGEKVKTTTPDLGLHQSLMSDPTVAILRARRAPEAPPPQSCSGSLTACLQHGCVALNPRDAEDGRKTARLWGLGKRTLGRSGGVHAVREVTSTGSGWYLEKWGDVGTNRRVPALSVLAWPPGK</sequence>
<organism evidence="2 3">
    <name type="scientific">Piliocolobus tephrosceles</name>
    <name type="common">Ugandan red Colobus</name>
    <dbReference type="NCBI Taxonomy" id="591936"/>
    <lineage>
        <taxon>Eukaryota</taxon>
        <taxon>Metazoa</taxon>
        <taxon>Chordata</taxon>
        <taxon>Craniata</taxon>
        <taxon>Vertebrata</taxon>
        <taxon>Euteleostomi</taxon>
        <taxon>Mammalia</taxon>
        <taxon>Eutheria</taxon>
        <taxon>Euarchontoglires</taxon>
        <taxon>Primates</taxon>
        <taxon>Haplorrhini</taxon>
        <taxon>Catarrhini</taxon>
        <taxon>Cercopithecidae</taxon>
        <taxon>Colobinae</taxon>
        <taxon>Piliocolobus</taxon>
    </lineage>
</organism>
<accession>A0A8C9IH49</accession>
<dbReference type="AlphaFoldDB" id="A0A8C9IH49"/>
<protein>
    <submittedName>
        <fullName evidence="2">Uncharacterized protein</fullName>
    </submittedName>
</protein>
<feature type="region of interest" description="Disordered" evidence="1">
    <location>
        <begin position="135"/>
        <end position="171"/>
    </location>
</feature>